<dbReference type="Pfam" id="PF00226">
    <property type="entry name" value="DnaJ"/>
    <property type="match status" value="1"/>
</dbReference>
<dbReference type="InterPro" id="IPR036869">
    <property type="entry name" value="J_dom_sf"/>
</dbReference>
<dbReference type="EMBL" id="JACGCM010001655">
    <property type="protein sequence ID" value="KAF6152039.1"/>
    <property type="molecule type" value="Genomic_DNA"/>
</dbReference>
<reference evidence="2 3" key="1">
    <citation type="journal article" date="2020" name="IScience">
        <title>Genome Sequencing of the Endangered Kingdonia uniflora (Circaeasteraceae, Ranunculales) Reveals Potential Mechanisms of Evolutionary Specialization.</title>
        <authorList>
            <person name="Sun Y."/>
            <person name="Deng T."/>
            <person name="Zhang A."/>
            <person name="Moore M.J."/>
            <person name="Landis J.B."/>
            <person name="Lin N."/>
            <person name="Zhang H."/>
            <person name="Zhang X."/>
            <person name="Huang J."/>
            <person name="Zhang X."/>
            <person name="Sun H."/>
            <person name="Wang H."/>
        </authorList>
    </citation>
    <scope>NUCLEOTIDE SEQUENCE [LARGE SCALE GENOMIC DNA]</scope>
    <source>
        <strain evidence="2">TB1705</strain>
        <tissue evidence="2">Leaf</tissue>
    </source>
</reference>
<feature type="domain" description="J" evidence="1">
    <location>
        <begin position="20"/>
        <end position="67"/>
    </location>
</feature>
<evidence type="ECO:0000313" key="3">
    <source>
        <dbReference type="Proteomes" id="UP000541444"/>
    </source>
</evidence>
<proteinExistence type="predicted"/>
<dbReference type="PANTHER" id="PTHR44137">
    <property type="entry name" value="BNAC03G44070D PROTEIN"/>
    <property type="match status" value="1"/>
</dbReference>
<evidence type="ECO:0000313" key="2">
    <source>
        <dbReference type="EMBL" id="KAF6152039.1"/>
    </source>
</evidence>
<organism evidence="2 3">
    <name type="scientific">Kingdonia uniflora</name>
    <dbReference type="NCBI Taxonomy" id="39325"/>
    <lineage>
        <taxon>Eukaryota</taxon>
        <taxon>Viridiplantae</taxon>
        <taxon>Streptophyta</taxon>
        <taxon>Embryophyta</taxon>
        <taxon>Tracheophyta</taxon>
        <taxon>Spermatophyta</taxon>
        <taxon>Magnoliopsida</taxon>
        <taxon>Ranunculales</taxon>
        <taxon>Circaeasteraceae</taxon>
        <taxon>Kingdonia</taxon>
    </lineage>
</organism>
<dbReference type="PRINTS" id="PR00625">
    <property type="entry name" value="JDOMAIN"/>
</dbReference>
<protein>
    <recommendedName>
        <fullName evidence="1">J domain-containing protein</fullName>
    </recommendedName>
</protein>
<dbReference type="SMART" id="SM00271">
    <property type="entry name" value="DnaJ"/>
    <property type="match status" value="1"/>
</dbReference>
<accession>A0A7J7MB04</accession>
<dbReference type="InterPro" id="IPR001623">
    <property type="entry name" value="DnaJ_domain"/>
</dbReference>
<keyword evidence="3" id="KW-1185">Reference proteome</keyword>
<dbReference type="OrthoDB" id="10250354at2759"/>
<dbReference type="Gene3D" id="1.10.287.110">
    <property type="entry name" value="DnaJ domain"/>
    <property type="match status" value="1"/>
</dbReference>
<name>A0A7J7MB04_9MAGN</name>
<dbReference type="SUPFAM" id="SSF46565">
    <property type="entry name" value="Chaperone J-domain"/>
    <property type="match status" value="1"/>
</dbReference>
<dbReference type="AlphaFoldDB" id="A0A7J7MB04"/>
<sequence length="67" mass="7427">MLATFDVYLLAEKKIGRESDWYGILGVSLDASDDTLRGHYRKMALILHPDKNKSIGADGAFKILSEA</sequence>
<evidence type="ECO:0000259" key="1">
    <source>
        <dbReference type="PROSITE" id="PS50076"/>
    </source>
</evidence>
<dbReference type="CDD" id="cd06257">
    <property type="entry name" value="DnaJ"/>
    <property type="match status" value="1"/>
</dbReference>
<dbReference type="Proteomes" id="UP000541444">
    <property type="component" value="Unassembled WGS sequence"/>
</dbReference>
<dbReference type="PANTHER" id="PTHR44137:SF32">
    <property type="entry name" value="DNAJ HEAT SHOCK AMINO-TERMINAL DOMAIN PROTEIN"/>
    <property type="match status" value="1"/>
</dbReference>
<comment type="caution">
    <text evidence="2">The sequence shown here is derived from an EMBL/GenBank/DDBJ whole genome shotgun (WGS) entry which is preliminary data.</text>
</comment>
<gene>
    <name evidence="2" type="ORF">GIB67_031361</name>
</gene>
<dbReference type="PROSITE" id="PS50076">
    <property type="entry name" value="DNAJ_2"/>
    <property type="match status" value="1"/>
</dbReference>